<gene>
    <name evidence="1" type="ORF">METZ01_LOCUS72530</name>
</gene>
<dbReference type="AlphaFoldDB" id="A0A381TUF8"/>
<accession>A0A381TUF8</accession>
<dbReference type="EMBL" id="UINC01005187">
    <property type="protein sequence ID" value="SVA19676.1"/>
    <property type="molecule type" value="Genomic_DNA"/>
</dbReference>
<feature type="non-terminal residue" evidence="1">
    <location>
        <position position="33"/>
    </location>
</feature>
<sequence length="33" mass="3769">MATAELKENSKTPNINFFGFQKQITKIAKDIQN</sequence>
<reference evidence="1" key="1">
    <citation type="submission" date="2018-05" db="EMBL/GenBank/DDBJ databases">
        <authorList>
            <person name="Lanie J.A."/>
            <person name="Ng W.-L."/>
            <person name="Kazmierczak K.M."/>
            <person name="Andrzejewski T.M."/>
            <person name="Davidsen T.M."/>
            <person name="Wayne K.J."/>
            <person name="Tettelin H."/>
            <person name="Glass J.I."/>
            <person name="Rusch D."/>
            <person name="Podicherti R."/>
            <person name="Tsui H.-C.T."/>
            <person name="Winkler M.E."/>
        </authorList>
    </citation>
    <scope>NUCLEOTIDE SEQUENCE</scope>
</reference>
<proteinExistence type="predicted"/>
<protein>
    <submittedName>
        <fullName evidence="1">Uncharacterized protein</fullName>
    </submittedName>
</protein>
<organism evidence="1">
    <name type="scientific">marine metagenome</name>
    <dbReference type="NCBI Taxonomy" id="408172"/>
    <lineage>
        <taxon>unclassified sequences</taxon>
        <taxon>metagenomes</taxon>
        <taxon>ecological metagenomes</taxon>
    </lineage>
</organism>
<name>A0A381TUF8_9ZZZZ</name>
<evidence type="ECO:0000313" key="1">
    <source>
        <dbReference type="EMBL" id="SVA19676.1"/>
    </source>
</evidence>